<sequence length="287" mass="32669">MSENLQNISGKISEAIVSIYALITDIAEQNNLPFFIIGATARDIIFEHVYGIKAPRATRDIDLAIEVASWQDFELLKRQLIETGQFTQTKQAQRLAYRNEIPVDIVPFGDIASDGNISWPPDFDIEMTVKGFQEAYDNTQGVRLSDNPPLDVHVVTPVGLMILKIIAWNERDHQKRKKDALDIAFILRNYVDAGNDGLFWQQHDDLMDDDTDYNVAGARMLGREMAKMLSPVNRQLLLDILQHETGQQRIYRLVEDMMNTPGQFEENLELLEALNRGLHDELSNNNG</sequence>
<dbReference type="EMBL" id="CP157743">
    <property type="protein sequence ID" value="XBS21409.1"/>
    <property type="molecule type" value="Genomic_DNA"/>
</dbReference>
<organism evidence="1 2">
    <name type="scientific">Methylomarinum roseum</name>
    <dbReference type="NCBI Taxonomy" id="3067653"/>
    <lineage>
        <taxon>Bacteria</taxon>
        <taxon>Pseudomonadati</taxon>
        <taxon>Pseudomonadota</taxon>
        <taxon>Gammaproteobacteria</taxon>
        <taxon>Methylococcales</taxon>
        <taxon>Methylococcaceae</taxon>
        <taxon>Methylomarinum</taxon>
    </lineage>
</organism>
<evidence type="ECO:0000313" key="1">
    <source>
        <dbReference type="EMBL" id="XBS21409.1"/>
    </source>
</evidence>
<dbReference type="GO" id="GO:0016740">
    <property type="term" value="F:transferase activity"/>
    <property type="evidence" value="ECO:0007669"/>
    <property type="project" value="UniProtKB-KW"/>
</dbReference>
<name>A0AAU7NWP1_9GAMM</name>
<keyword evidence="1" id="KW-0808">Transferase</keyword>
<dbReference type="Proteomes" id="UP001225378">
    <property type="component" value="Chromosome"/>
</dbReference>
<keyword evidence="2" id="KW-1185">Reference proteome</keyword>
<gene>
    <name evidence="1" type="ORF">Q9L42_004600</name>
</gene>
<dbReference type="PIRSF" id="PIRSF021525">
    <property type="entry name" value="UCP021525"/>
    <property type="match status" value="1"/>
</dbReference>
<accession>A0AAU7NWP1</accession>
<reference evidence="1 2" key="1">
    <citation type="journal article" date="2024" name="Microbiology">
        <title>Methylomarinum rosea sp. nov., a novel halophilic methanotrophic bacterium from the hypersaline Lake Elton.</title>
        <authorList>
            <person name="Suleimanov R.Z."/>
            <person name="Oshkin I.Y."/>
            <person name="Danilova O.V."/>
            <person name="Suzina N.E."/>
            <person name="Dedysh S.N."/>
        </authorList>
    </citation>
    <scope>NUCLEOTIDE SEQUENCE [LARGE SCALE GENOMIC DNA]</scope>
    <source>
        <strain evidence="1 2">Ch1-1</strain>
    </source>
</reference>
<dbReference type="KEGG" id="mech:Q9L42_004600"/>
<dbReference type="AlphaFoldDB" id="A0AAU7NWP1"/>
<dbReference type="InterPro" id="IPR014942">
    <property type="entry name" value="AbiEii"/>
</dbReference>
<proteinExistence type="predicted"/>
<evidence type="ECO:0000313" key="2">
    <source>
        <dbReference type="Proteomes" id="UP001225378"/>
    </source>
</evidence>
<protein>
    <submittedName>
        <fullName evidence="1">Nucleotidyl transferase AbiEii/AbiGii toxin family protein</fullName>
    </submittedName>
</protein>
<dbReference type="RefSeq" id="WP_349432080.1">
    <property type="nucleotide sequence ID" value="NZ_CP157743.1"/>
</dbReference>
<dbReference type="Pfam" id="PF08843">
    <property type="entry name" value="AbiEii"/>
    <property type="match status" value="1"/>
</dbReference>
<dbReference type="InterPro" id="IPR014513">
    <property type="entry name" value="UCP021525"/>
</dbReference>